<feature type="compositionally biased region" description="Basic residues" evidence="2">
    <location>
        <begin position="155"/>
        <end position="166"/>
    </location>
</feature>
<dbReference type="GO" id="GO:0003677">
    <property type="term" value="F:DNA binding"/>
    <property type="evidence" value="ECO:0007669"/>
    <property type="project" value="InterPro"/>
</dbReference>
<gene>
    <name evidence="3" type="ORF">GRI34_02850</name>
</gene>
<dbReference type="Pfam" id="PF05443">
    <property type="entry name" value="ROS_MUCR"/>
    <property type="match status" value="1"/>
</dbReference>
<dbReference type="GO" id="GO:0008270">
    <property type="term" value="F:zinc ion binding"/>
    <property type="evidence" value="ECO:0007669"/>
    <property type="project" value="InterPro"/>
</dbReference>
<dbReference type="Proteomes" id="UP000432727">
    <property type="component" value="Unassembled WGS sequence"/>
</dbReference>
<dbReference type="OrthoDB" id="9809693at2"/>
<dbReference type="AlphaFoldDB" id="A0A6I4TLA9"/>
<evidence type="ECO:0000313" key="3">
    <source>
        <dbReference type="EMBL" id="MXO95358.1"/>
    </source>
</evidence>
<keyword evidence="4" id="KW-1185">Reference proteome</keyword>
<evidence type="ECO:0000256" key="2">
    <source>
        <dbReference type="SAM" id="MobiDB-lite"/>
    </source>
</evidence>
<dbReference type="InterPro" id="IPR041920">
    <property type="entry name" value="ROS/MUCR_sf"/>
</dbReference>
<comment type="caution">
    <text evidence="3">The sequence shown here is derived from an EMBL/GenBank/DDBJ whole genome shotgun (WGS) entry which is preliminary data.</text>
</comment>
<reference evidence="3 4" key="1">
    <citation type="submission" date="2019-12" db="EMBL/GenBank/DDBJ databases">
        <title>Genomic-based taxomic classification of the family Erythrobacteraceae.</title>
        <authorList>
            <person name="Xu L."/>
        </authorList>
    </citation>
    <scope>NUCLEOTIDE SEQUENCE [LARGE SCALE GENOMIC DNA]</scope>
    <source>
        <strain evidence="3 4">JCM 12189</strain>
    </source>
</reference>
<dbReference type="GO" id="GO:0006355">
    <property type="term" value="P:regulation of DNA-templated transcription"/>
    <property type="evidence" value="ECO:0007669"/>
    <property type="project" value="InterPro"/>
</dbReference>
<proteinExistence type="inferred from homology"/>
<accession>A0A6I4TLA9</accession>
<evidence type="ECO:0000256" key="1">
    <source>
        <dbReference type="ARBA" id="ARBA00007031"/>
    </source>
</evidence>
<organism evidence="3 4">
    <name type="scientific">Qipengyuania aquimaris</name>
    <dbReference type="NCBI Taxonomy" id="255984"/>
    <lineage>
        <taxon>Bacteria</taxon>
        <taxon>Pseudomonadati</taxon>
        <taxon>Pseudomonadota</taxon>
        <taxon>Alphaproteobacteria</taxon>
        <taxon>Sphingomonadales</taxon>
        <taxon>Erythrobacteraceae</taxon>
        <taxon>Qipengyuania</taxon>
    </lineage>
</organism>
<sequence length="166" mass="18267">MSELSQLCRSGRHLLLDDYFSLRSRNLRNEDLIVLAVDITSAYVASNQIASERVGSLVANIHGALANLGKEQFEAEAPEPAVSIRASIKKDHLVCLACGKKMKMLKRHLSTEHGMTPKEYREAYGLPDSYSLVAPDYAKTRSDLAKKIGLGKNPNQKRGRKAAGSK</sequence>
<feature type="region of interest" description="Disordered" evidence="2">
    <location>
        <begin position="144"/>
        <end position="166"/>
    </location>
</feature>
<protein>
    <submittedName>
        <fullName evidence="3">Transcriptional regulator</fullName>
    </submittedName>
</protein>
<dbReference type="Gene3D" id="1.10.10.1550">
    <property type="entry name" value="ROS/MUCR transcriptional regulator protein"/>
    <property type="match status" value="1"/>
</dbReference>
<name>A0A6I4TLA9_9SPHN</name>
<comment type="similarity">
    <text evidence="1">Belongs to the ros/MucR family.</text>
</comment>
<evidence type="ECO:0000313" key="4">
    <source>
        <dbReference type="Proteomes" id="UP000432727"/>
    </source>
</evidence>
<dbReference type="InterPro" id="IPR008807">
    <property type="entry name" value="ROS_MUCR"/>
</dbReference>
<dbReference type="EMBL" id="WTYI01000001">
    <property type="protein sequence ID" value="MXO95358.1"/>
    <property type="molecule type" value="Genomic_DNA"/>
</dbReference>